<dbReference type="InterPro" id="IPR015202">
    <property type="entry name" value="GO-like_E_set"/>
</dbReference>
<protein>
    <recommendedName>
        <fullName evidence="7">Galactose oxidase</fullName>
    </recommendedName>
</protein>
<dbReference type="Gene3D" id="2.130.10.80">
    <property type="entry name" value="Galactose oxidase/kelch, beta-propeller"/>
    <property type="match status" value="1"/>
</dbReference>
<dbReference type="Pfam" id="PF07250">
    <property type="entry name" value="Glyoxal_oxid_N"/>
    <property type="match status" value="1"/>
</dbReference>
<dbReference type="InterPro" id="IPR037293">
    <property type="entry name" value="Gal_Oxidase_central_sf"/>
</dbReference>
<evidence type="ECO:0000313" key="6">
    <source>
        <dbReference type="Proteomes" id="UP000594263"/>
    </source>
</evidence>
<proteinExistence type="predicted"/>
<reference evidence="5" key="1">
    <citation type="submission" date="2021-01" db="UniProtKB">
        <authorList>
            <consortium name="EnsemblPlants"/>
        </authorList>
    </citation>
    <scope>IDENTIFICATION</scope>
</reference>
<evidence type="ECO:0000256" key="2">
    <source>
        <dbReference type="SAM" id="SignalP"/>
    </source>
</evidence>
<feature type="chain" id="PRO_5029705349" description="Galactose oxidase" evidence="2">
    <location>
        <begin position="26"/>
        <end position="544"/>
    </location>
</feature>
<organism evidence="5 6">
    <name type="scientific">Kalanchoe fedtschenkoi</name>
    <name type="common">Lavender scallops</name>
    <name type="synonym">South American air plant</name>
    <dbReference type="NCBI Taxonomy" id="63787"/>
    <lineage>
        <taxon>Eukaryota</taxon>
        <taxon>Viridiplantae</taxon>
        <taxon>Streptophyta</taxon>
        <taxon>Embryophyta</taxon>
        <taxon>Tracheophyta</taxon>
        <taxon>Spermatophyta</taxon>
        <taxon>Magnoliopsida</taxon>
        <taxon>eudicotyledons</taxon>
        <taxon>Gunneridae</taxon>
        <taxon>Pentapetalae</taxon>
        <taxon>Saxifragales</taxon>
        <taxon>Crassulaceae</taxon>
        <taxon>Kalanchoe</taxon>
    </lineage>
</organism>
<dbReference type="EnsemblPlants" id="Kaladp0437s0001.1.v1.1">
    <property type="protein sequence ID" value="Kaladp0437s0001.1.v1.1"/>
    <property type="gene ID" value="Kaladp0437s0001.v1.1"/>
</dbReference>
<feature type="domain" description="Glyoxal oxidase N-terminal" evidence="3">
    <location>
        <begin position="47"/>
        <end position="430"/>
    </location>
</feature>
<evidence type="ECO:0008006" key="7">
    <source>
        <dbReference type="Google" id="ProtNLM"/>
    </source>
</evidence>
<dbReference type="InterPro" id="IPR014756">
    <property type="entry name" value="Ig_E-set"/>
</dbReference>
<dbReference type="CDD" id="cd02851">
    <property type="entry name" value="E_set_GO_C"/>
    <property type="match status" value="1"/>
</dbReference>
<name>A0A7N1A609_KALFE</name>
<evidence type="ECO:0000313" key="5">
    <source>
        <dbReference type="EnsemblPlants" id="Kaladp0437s0001.1.v1.1"/>
    </source>
</evidence>
<evidence type="ECO:0000259" key="4">
    <source>
        <dbReference type="Pfam" id="PF09118"/>
    </source>
</evidence>
<evidence type="ECO:0000259" key="3">
    <source>
        <dbReference type="Pfam" id="PF07250"/>
    </source>
</evidence>
<dbReference type="Gene3D" id="2.60.40.10">
    <property type="entry name" value="Immunoglobulins"/>
    <property type="match status" value="1"/>
</dbReference>
<dbReference type="OMA" id="TILSDTW"/>
<dbReference type="InterPro" id="IPR011043">
    <property type="entry name" value="Gal_Oxase/kelch_b-propeller"/>
</dbReference>
<sequence length="544" mass="60099">MEHRTSFKQLLILLICSTFAPSLSSRRSQPYQGRWKYLKRNLGISAMHIALLPTEKIIAFDWTNGASNISLPQCPSIVPECTAHSVEFDPLTRKVRPLTILSDTWCSSGALSPDGVLVQTGGFVLGDRVVRYLKPCQGCDWKEDRNGLLKPRWYATNQVLPDGRAIVVGGLSQFSYEFIPRRGAEDFAVRQLPFLKETMTSLSENNNLYPFVHLGPDGNLFIFANDRAILLDYIKNKVLRKYPVFPGGFSHNYPSTGSSVLLPLKLSGQSRSVKAEVLICGGTDPSAFQKAMAKTRHFVPASKFCGRLAFTDQTPEWKIEEMPMRRIMGDMILLPTGDVLIVNGAARGAAGWDNARSPVTSPVMYKVNAGDGEERFEVLAGSEIPRLYHSSAHLLSDGRVLVGGSNPNSRYNFSTLFPTELSLEAFYPPYLTSGKPRPKITAIEPEMKLVYNSKISVHFQLGSTQEAGNNINLTMVAPSFTTHSLSMHQRVLALPFTGIHQVTPGNLIVEGETPVNAALAPPGYYILFVVNDGIPSRGKWVHIE</sequence>
<dbReference type="AlphaFoldDB" id="A0A7N1A609"/>
<accession>A0A7N1A609</accession>
<dbReference type="InterPro" id="IPR009880">
    <property type="entry name" value="Glyoxal_oxidase_N"/>
</dbReference>
<dbReference type="Gramene" id="Kaladp0437s0001.1.v1.1">
    <property type="protein sequence ID" value="Kaladp0437s0001.1.v1.1"/>
    <property type="gene ID" value="Kaladp0437s0001.v1.1"/>
</dbReference>
<dbReference type="InterPro" id="IPR013783">
    <property type="entry name" value="Ig-like_fold"/>
</dbReference>
<dbReference type="PANTHER" id="PTHR32208">
    <property type="entry name" value="SECRETED PROTEIN-RELATED"/>
    <property type="match status" value="1"/>
</dbReference>
<keyword evidence="1 2" id="KW-0732">Signal</keyword>
<dbReference type="SUPFAM" id="SSF50965">
    <property type="entry name" value="Galactose oxidase, central domain"/>
    <property type="match status" value="1"/>
</dbReference>
<dbReference type="Pfam" id="PF09118">
    <property type="entry name" value="GO-like_E_set"/>
    <property type="match status" value="1"/>
</dbReference>
<feature type="domain" description="Galactose oxidase-like Early set" evidence="4">
    <location>
        <begin position="437"/>
        <end position="543"/>
    </location>
</feature>
<dbReference type="PANTHER" id="PTHR32208:SF58">
    <property type="entry name" value="GALACTOSE OXIDASE-LIKE EARLY SET DOMAIN-CONTAINING PROTEIN"/>
    <property type="match status" value="1"/>
</dbReference>
<dbReference type="SUPFAM" id="SSF81296">
    <property type="entry name" value="E set domains"/>
    <property type="match status" value="1"/>
</dbReference>
<feature type="signal peptide" evidence="2">
    <location>
        <begin position="1"/>
        <end position="25"/>
    </location>
</feature>
<keyword evidence="6" id="KW-1185">Reference proteome</keyword>
<dbReference type="Proteomes" id="UP000594263">
    <property type="component" value="Unplaced"/>
</dbReference>
<evidence type="ECO:0000256" key="1">
    <source>
        <dbReference type="ARBA" id="ARBA00022729"/>
    </source>
</evidence>